<reference evidence="2" key="1">
    <citation type="journal article" date="2022" name="Nat. Commun.">
        <title>Chromosome evolution and the genetic basis of agronomically important traits in greater yam.</title>
        <authorList>
            <person name="Bredeson J.V."/>
            <person name="Lyons J.B."/>
            <person name="Oniyinde I.O."/>
            <person name="Okereke N.R."/>
            <person name="Kolade O."/>
            <person name="Nnabue I."/>
            <person name="Nwadili C.O."/>
            <person name="Hribova E."/>
            <person name="Parker M."/>
            <person name="Nwogha J."/>
            <person name="Shu S."/>
            <person name="Carlson J."/>
            <person name="Kariba R."/>
            <person name="Muthemba S."/>
            <person name="Knop K."/>
            <person name="Barton G.J."/>
            <person name="Sherwood A.V."/>
            <person name="Lopez-Montes A."/>
            <person name="Asiedu R."/>
            <person name="Jamnadass R."/>
            <person name="Muchugi A."/>
            <person name="Goodstein D."/>
            <person name="Egesi C.N."/>
            <person name="Featherston J."/>
            <person name="Asfaw A."/>
            <person name="Simpson G.G."/>
            <person name="Dolezel J."/>
            <person name="Hendre P.S."/>
            <person name="Van Deynze A."/>
            <person name="Kumar P.L."/>
            <person name="Obidiegwu J.E."/>
            <person name="Bhattacharjee R."/>
            <person name="Rokhsar D.S."/>
        </authorList>
    </citation>
    <scope>NUCLEOTIDE SEQUENCE [LARGE SCALE GENOMIC DNA]</scope>
    <source>
        <strain evidence="2">cv. TDa95/00328</strain>
    </source>
</reference>
<evidence type="ECO:0000313" key="1">
    <source>
        <dbReference type="EMBL" id="KAH7665362.1"/>
    </source>
</evidence>
<evidence type="ECO:0000313" key="2">
    <source>
        <dbReference type="Proteomes" id="UP000827976"/>
    </source>
</evidence>
<comment type="caution">
    <text evidence="1">The sequence shown here is derived from an EMBL/GenBank/DDBJ whole genome shotgun (WGS) entry which is preliminary data.</text>
</comment>
<dbReference type="EMBL" id="CM037023">
    <property type="protein sequence ID" value="KAH7665362.1"/>
    <property type="molecule type" value="Genomic_DNA"/>
</dbReference>
<proteinExistence type="predicted"/>
<sequence>MIFFLKGINRDLIFKEGLINNFARKTAENGGKREPLSSLHSSIAASPIVLQNSSLGSVWIFLSFLFLISLIGSVSYVEACGSTIDERGVWDGDLDTSPHSCSSVSDNSMRQQKHDVKELACRAMYLITFNC</sequence>
<gene>
    <name evidence="1" type="ORF">IHE45_13G029200</name>
</gene>
<organism evidence="1 2">
    <name type="scientific">Dioscorea alata</name>
    <name type="common">Purple yam</name>
    <dbReference type="NCBI Taxonomy" id="55571"/>
    <lineage>
        <taxon>Eukaryota</taxon>
        <taxon>Viridiplantae</taxon>
        <taxon>Streptophyta</taxon>
        <taxon>Embryophyta</taxon>
        <taxon>Tracheophyta</taxon>
        <taxon>Spermatophyta</taxon>
        <taxon>Magnoliopsida</taxon>
        <taxon>Liliopsida</taxon>
        <taxon>Dioscoreales</taxon>
        <taxon>Dioscoreaceae</taxon>
        <taxon>Dioscorea</taxon>
    </lineage>
</organism>
<protein>
    <submittedName>
        <fullName evidence="1">Uncharacterized protein</fullName>
    </submittedName>
</protein>
<keyword evidence="2" id="KW-1185">Reference proteome</keyword>
<name>A0ACB7UX11_DIOAL</name>
<accession>A0ACB7UX11</accession>
<dbReference type="Proteomes" id="UP000827976">
    <property type="component" value="Chromosome 13"/>
</dbReference>